<organism evidence="1 2">
    <name type="scientific">Cymbomonas tetramitiformis</name>
    <dbReference type="NCBI Taxonomy" id="36881"/>
    <lineage>
        <taxon>Eukaryota</taxon>
        <taxon>Viridiplantae</taxon>
        <taxon>Chlorophyta</taxon>
        <taxon>Pyramimonadophyceae</taxon>
        <taxon>Pyramimonadales</taxon>
        <taxon>Pyramimonadaceae</taxon>
        <taxon>Cymbomonas</taxon>
    </lineage>
</organism>
<dbReference type="Proteomes" id="UP001190700">
    <property type="component" value="Unassembled WGS sequence"/>
</dbReference>
<proteinExistence type="predicted"/>
<gene>
    <name evidence="1" type="ORF">CYMTET_44483</name>
</gene>
<protein>
    <submittedName>
        <fullName evidence="1">Uncharacterized protein</fullName>
    </submittedName>
</protein>
<accession>A0AAE0F0M5</accession>
<sequence length="263" mass="28611">MHTPCNTLRQYHIPPYTYVRTTPAAAVAEVATTATTTAREHYNDQVAKVKQIYKEGQHRVWAKALREDILGGKDVRRKNTDDTTTLALGAWRWSGAAQVVKAIGYRVGISATQVVATVPPVGALYGAPHGRKRTSMRHTRHYFVTGGMEEQAFAVVAGDIFFGTCSTDYYGTACEKDSVLDSEVAFRPQALPPLFDLGQFFFSRSHAYCAVSASALQGVATGFSSRTNINSVTAESSSVWETCACPRDASALMAWYIPTDGAP</sequence>
<comment type="caution">
    <text evidence="1">The sequence shown here is derived from an EMBL/GenBank/DDBJ whole genome shotgun (WGS) entry which is preliminary data.</text>
</comment>
<dbReference type="AlphaFoldDB" id="A0AAE0F0M5"/>
<reference evidence="1 2" key="1">
    <citation type="journal article" date="2015" name="Genome Biol. Evol.">
        <title>Comparative Genomics of a Bacterivorous Green Alga Reveals Evolutionary Causalities and Consequences of Phago-Mixotrophic Mode of Nutrition.</title>
        <authorList>
            <person name="Burns J.A."/>
            <person name="Paasch A."/>
            <person name="Narechania A."/>
            <person name="Kim E."/>
        </authorList>
    </citation>
    <scope>NUCLEOTIDE SEQUENCE [LARGE SCALE GENOMIC DNA]</scope>
    <source>
        <strain evidence="1 2">PLY_AMNH</strain>
    </source>
</reference>
<keyword evidence="2" id="KW-1185">Reference proteome</keyword>
<name>A0AAE0F0M5_9CHLO</name>
<evidence type="ECO:0000313" key="2">
    <source>
        <dbReference type="Proteomes" id="UP001190700"/>
    </source>
</evidence>
<dbReference type="EMBL" id="LGRX02030223">
    <property type="protein sequence ID" value="KAK3245965.1"/>
    <property type="molecule type" value="Genomic_DNA"/>
</dbReference>
<evidence type="ECO:0000313" key="1">
    <source>
        <dbReference type="EMBL" id="KAK3245965.1"/>
    </source>
</evidence>